<reference evidence="2" key="1">
    <citation type="journal article" date="2023" name="Int. J. Syst. Evol. Microbiol.">
        <title>Mesoterricola silvestris gen. nov., sp. nov., Mesoterricola sediminis sp. nov., Geothrix oryzae sp. nov., Geothrix edaphica sp. nov., Geothrix rubra sp. nov., and Geothrix limicola sp. nov., six novel members of Acidobacteriota isolated from soils.</title>
        <authorList>
            <person name="Itoh H."/>
            <person name="Sugisawa Y."/>
            <person name="Mise K."/>
            <person name="Xu Z."/>
            <person name="Kuniyasu M."/>
            <person name="Ushijima N."/>
            <person name="Kawano K."/>
            <person name="Kobayashi E."/>
            <person name="Shiratori Y."/>
            <person name="Masuda Y."/>
            <person name="Senoo K."/>
        </authorList>
    </citation>
    <scope>NUCLEOTIDE SEQUENCE [LARGE SCALE GENOMIC DNA]</scope>
    <source>
        <strain evidence="2">W79</strain>
    </source>
</reference>
<accession>A0AA48H8A4</accession>
<name>A0AA48H8A4_9BACT</name>
<proteinExistence type="predicted"/>
<dbReference type="InterPro" id="IPR036770">
    <property type="entry name" value="Ankyrin_rpt-contain_sf"/>
</dbReference>
<evidence type="ECO:0000313" key="2">
    <source>
        <dbReference type="Proteomes" id="UP001238179"/>
    </source>
</evidence>
<evidence type="ECO:0000313" key="1">
    <source>
        <dbReference type="EMBL" id="BDU73623.1"/>
    </source>
</evidence>
<dbReference type="RefSeq" id="WP_316412294.1">
    <property type="nucleotide sequence ID" value="NZ_AP027080.1"/>
</dbReference>
<dbReference type="Gene3D" id="1.25.40.20">
    <property type="entry name" value="Ankyrin repeat-containing domain"/>
    <property type="match status" value="1"/>
</dbReference>
<evidence type="ECO:0008006" key="3">
    <source>
        <dbReference type="Google" id="ProtNLM"/>
    </source>
</evidence>
<protein>
    <recommendedName>
        <fullName evidence="3">Ankyrin repeat protein</fullName>
    </recommendedName>
</protein>
<dbReference type="KEGG" id="msil:METEAL_27970"/>
<dbReference type="EMBL" id="AP027080">
    <property type="protein sequence ID" value="BDU73623.1"/>
    <property type="molecule type" value="Genomic_DNA"/>
</dbReference>
<keyword evidence="2" id="KW-1185">Reference proteome</keyword>
<dbReference type="Proteomes" id="UP001238179">
    <property type="component" value="Chromosome"/>
</dbReference>
<sequence length="814" mass="89000">MDPRKSILTTLVFLVLPLRAEIPPQEARGLYEHTEPAHRNLSPLWGMAALESGYLANLRFFGAYGSAPDPRFPRHPALEKVPQDNCPLDATAAVIQYLFPSPDGDNFVLNERAKDPIGAIAREQARHREAPGTLGGLRKITALLDATTHYRQRLMSPGASEAFRADVDRILGHEPEGRKPAVAVLRQRFAALLQEAVWDETRHPGGIYPPDIVEVALLAYAWKAADHVSELYEALTPLLRRPKGPLPVYDAAYHEAHADALWERMGADAPGPAPSPEDALLLLYGCEAFQTRSLPSLVSYAMAQYKGSTYPDCGETSLRNFFNIVLSRKGAIAPETPKAFLARCAGPREEPKGPDPSPAGLGLLARYYRHHGRIAGQFSREARDAWSEVVSNRNAPGADPLPIVYGAKDHNLSARPGLENMLNLIAHLLPLSALSHPWPLDPGARFEEAGRKLDALCTVVSEEGFTVDWSAGGEKRVESAHPTLAFSINGRPAFAWTFAVHHYTMAALSERPDLGHRSDAVAARGGFFAQAWLRRLTPPLDYFSFEVPPEEGFALTSLSQVLGMNLRDPNSALRMVNRLLFSDPALARAPTLPLVLSRSIVPDMDSARVLANALAHRGDLREDRAFYPMPALLRWPQSVKDHILNAAVAGDVRTMRLILDHGADVNARLADVEESPVIFQALAFDWGSGGDTPLSVLLATRPRLNLEAIGPGGNTPLTRAIRVPGGTARLLAAGADPNFQGPRGSPLGVALEAFAYHPFEVLLKAGADPFRKDAQGRTPVDLARKIHDLHPRYLDTLKRLFPKRFEEPEAKSAP</sequence>
<dbReference type="AlphaFoldDB" id="A0AA48H8A4"/>
<organism evidence="1 2">
    <name type="scientific">Mesoterricola silvestris</name>
    <dbReference type="NCBI Taxonomy" id="2927979"/>
    <lineage>
        <taxon>Bacteria</taxon>
        <taxon>Pseudomonadati</taxon>
        <taxon>Acidobacteriota</taxon>
        <taxon>Holophagae</taxon>
        <taxon>Holophagales</taxon>
        <taxon>Holophagaceae</taxon>
        <taxon>Mesoterricola</taxon>
    </lineage>
</organism>
<gene>
    <name evidence="1" type="ORF">METEAL_27970</name>
</gene>
<dbReference type="SUPFAM" id="SSF48403">
    <property type="entry name" value="Ankyrin repeat"/>
    <property type="match status" value="1"/>
</dbReference>